<dbReference type="AlphaFoldDB" id="A0A5N5T2X4"/>
<evidence type="ECO:0000259" key="1">
    <source>
        <dbReference type="SMART" id="SM00587"/>
    </source>
</evidence>
<dbReference type="InterPro" id="IPR004119">
    <property type="entry name" value="EcKL"/>
</dbReference>
<accession>A0A5N5T2X4</accession>
<dbReference type="Proteomes" id="UP000326759">
    <property type="component" value="Unassembled WGS sequence"/>
</dbReference>
<dbReference type="PANTHER" id="PTHR11012">
    <property type="entry name" value="PROTEIN KINASE-LIKE DOMAIN-CONTAINING"/>
    <property type="match status" value="1"/>
</dbReference>
<gene>
    <name evidence="2" type="ORF">Anas_04951</name>
</gene>
<comment type="caution">
    <text evidence="2">The sequence shown here is derived from an EMBL/GenBank/DDBJ whole genome shotgun (WGS) entry which is preliminary data.</text>
</comment>
<dbReference type="Pfam" id="PF02958">
    <property type="entry name" value="EcKL"/>
    <property type="match status" value="1"/>
</dbReference>
<dbReference type="Gene3D" id="3.90.1200.10">
    <property type="match status" value="1"/>
</dbReference>
<name>A0A5N5T2X4_9CRUS</name>
<dbReference type="SUPFAM" id="SSF56112">
    <property type="entry name" value="Protein kinase-like (PK-like)"/>
    <property type="match status" value="1"/>
</dbReference>
<dbReference type="OrthoDB" id="5915577at2759"/>
<dbReference type="EMBL" id="SEYY01018487">
    <property type="protein sequence ID" value="KAB7499290.1"/>
    <property type="molecule type" value="Genomic_DNA"/>
</dbReference>
<feature type="domain" description="CHK kinase-like" evidence="1">
    <location>
        <begin position="135"/>
        <end position="333"/>
    </location>
</feature>
<reference evidence="2 3" key="1">
    <citation type="journal article" date="2019" name="PLoS Biol.">
        <title>Sex chromosomes control vertical transmission of feminizing Wolbachia symbionts in an isopod.</title>
        <authorList>
            <person name="Becking T."/>
            <person name="Chebbi M.A."/>
            <person name="Giraud I."/>
            <person name="Moumen B."/>
            <person name="Laverre T."/>
            <person name="Caubet Y."/>
            <person name="Peccoud J."/>
            <person name="Gilbert C."/>
            <person name="Cordaux R."/>
        </authorList>
    </citation>
    <scope>NUCLEOTIDE SEQUENCE [LARGE SCALE GENOMIC DNA]</scope>
    <source>
        <strain evidence="2">ANa2</strain>
        <tissue evidence="2">Whole body excluding digestive tract and cuticle</tissue>
    </source>
</reference>
<sequence length="345" mass="40069">SENPISSNLKSYELVTDQLVKEALEADKGKNVELLSFEIKEFTKFGDNFTCVVTSVVVKYRDEEGQHEDSFVAKLNALRNLGSFSDMMEFIFERETTVLSTFIGGMNKCLEKISQPPIKTPKLFARNLEKGREAFLMENLRTKGFIMHDRKKEMDFNHAKLVFQELGRYHGSSLLYEDAISPKTFDDFYESFDISTFDENHPAFKPFAAMMNTQAANASKYLKKIPKYEKCVKWLDKNYQNMGKYYVEGLKPRKPFDVLIHGDSWTNNILFKYDENNIPIDIRFVDLQTSGKGSPVCDLLYFSFASLTGDFRSKNFQRMLYIYYQSFSKVLIFGRKKIPFTFKVS</sequence>
<feature type="non-terminal residue" evidence="2">
    <location>
        <position position="1"/>
    </location>
</feature>
<evidence type="ECO:0000313" key="3">
    <source>
        <dbReference type="Proteomes" id="UP000326759"/>
    </source>
</evidence>
<evidence type="ECO:0000313" key="2">
    <source>
        <dbReference type="EMBL" id="KAB7499290.1"/>
    </source>
</evidence>
<protein>
    <recommendedName>
        <fullName evidence="1">CHK kinase-like domain-containing protein</fullName>
    </recommendedName>
</protein>
<dbReference type="InterPro" id="IPR011009">
    <property type="entry name" value="Kinase-like_dom_sf"/>
</dbReference>
<dbReference type="InterPro" id="IPR015897">
    <property type="entry name" value="CHK_kinase-like"/>
</dbReference>
<keyword evidence="3" id="KW-1185">Reference proteome</keyword>
<dbReference type="PANTHER" id="PTHR11012:SF56">
    <property type="entry name" value="CHK KINASE-LIKE DOMAIN-CONTAINING PROTEIN-RELATED"/>
    <property type="match status" value="1"/>
</dbReference>
<organism evidence="2 3">
    <name type="scientific">Armadillidium nasatum</name>
    <dbReference type="NCBI Taxonomy" id="96803"/>
    <lineage>
        <taxon>Eukaryota</taxon>
        <taxon>Metazoa</taxon>
        <taxon>Ecdysozoa</taxon>
        <taxon>Arthropoda</taxon>
        <taxon>Crustacea</taxon>
        <taxon>Multicrustacea</taxon>
        <taxon>Malacostraca</taxon>
        <taxon>Eumalacostraca</taxon>
        <taxon>Peracarida</taxon>
        <taxon>Isopoda</taxon>
        <taxon>Oniscidea</taxon>
        <taxon>Crinocheta</taxon>
        <taxon>Armadillidiidae</taxon>
        <taxon>Armadillidium</taxon>
    </lineage>
</organism>
<proteinExistence type="predicted"/>
<dbReference type="SMART" id="SM00587">
    <property type="entry name" value="CHK"/>
    <property type="match status" value="1"/>
</dbReference>